<name>A0ABS0K9Y2_9ACTN</name>
<organism evidence="2 3">
    <name type="scientific">Micromonospora vinacea</name>
    <dbReference type="NCBI Taxonomy" id="709878"/>
    <lineage>
        <taxon>Bacteria</taxon>
        <taxon>Bacillati</taxon>
        <taxon>Actinomycetota</taxon>
        <taxon>Actinomycetes</taxon>
        <taxon>Micromonosporales</taxon>
        <taxon>Micromonosporaceae</taxon>
        <taxon>Micromonospora</taxon>
    </lineage>
</organism>
<protein>
    <submittedName>
        <fullName evidence="2">Ribosomal protein S18 acetylase RimI-like enzyme</fullName>
    </submittedName>
</protein>
<dbReference type="PROSITE" id="PS51186">
    <property type="entry name" value="GNAT"/>
    <property type="match status" value="2"/>
</dbReference>
<dbReference type="Gene3D" id="3.40.630.30">
    <property type="match status" value="1"/>
</dbReference>
<dbReference type="RefSeq" id="WP_196923760.1">
    <property type="nucleotide sequence ID" value="NZ_JADOTY010000001.1"/>
</dbReference>
<reference evidence="2 3" key="1">
    <citation type="submission" date="2020-11" db="EMBL/GenBank/DDBJ databases">
        <title>Sequencing the genomes of 1000 actinobacteria strains.</title>
        <authorList>
            <person name="Klenk H.-P."/>
        </authorList>
    </citation>
    <scope>NUCLEOTIDE SEQUENCE [LARGE SCALE GENOMIC DNA]</scope>
    <source>
        <strain evidence="2 3">DSM 101695</strain>
    </source>
</reference>
<accession>A0ABS0K9Y2</accession>
<evidence type="ECO:0000313" key="3">
    <source>
        <dbReference type="Proteomes" id="UP000631791"/>
    </source>
</evidence>
<feature type="domain" description="N-acetyltransferase" evidence="1">
    <location>
        <begin position="14"/>
        <end position="164"/>
    </location>
</feature>
<dbReference type="InterPro" id="IPR000182">
    <property type="entry name" value="GNAT_dom"/>
</dbReference>
<dbReference type="Proteomes" id="UP000631791">
    <property type="component" value="Unassembled WGS sequence"/>
</dbReference>
<proteinExistence type="predicted"/>
<keyword evidence="3" id="KW-1185">Reference proteome</keyword>
<dbReference type="CDD" id="cd04301">
    <property type="entry name" value="NAT_SF"/>
    <property type="match status" value="1"/>
</dbReference>
<feature type="domain" description="N-acetyltransferase" evidence="1">
    <location>
        <begin position="177"/>
        <end position="329"/>
    </location>
</feature>
<dbReference type="InterPro" id="IPR016181">
    <property type="entry name" value="Acyl_CoA_acyltransferase"/>
</dbReference>
<dbReference type="PANTHER" id="PTHR43072:SF60">
    <property type="entry name" value="L-2,4-DIAMINOBUTYRIC ACID ACETYLTRANSFERASE"/>
    <property type="match status" value="1"/>
</dbReference>
<evidence type="ECO:0000313" key="2">
    <source>
        <dbReference type="EMBL" id="MBG6105457.1"/>
    </source>
</evidence>
<evidence type="ECO:0000259" key="1">
    <source>
        <dbReference type="PROSITE" id="PS51186"/>
    </source>
</evidence>
<dbReference type="Pfam" id="PF00583">
    <property type="entry name" value="Acetyltransf_1"/>
    <property type="match status" value="2"/>
</dbReference>
<sequence length="332" mass="36613">MAVEQFGSLAQAGVTMRRYGGADDIAGVQAVRAEVHRADGDLWLPGPDTSDDPNGVHPFCLIAQADSGRTVGFTWMDWWSEVADTRVYLLSGCVEPAWRRRGIGSAMLRWQEAQAIEFDGSRPVGGRSVFGANVGEHQPGNLALLTAHGYRVAFTAVEMAHDLNGLPDGDIRLPEGLTQRPVEAAHHPQIHQVIEECFAGTRDGYRPRTYEEYLRDVQDIDIWCVVWAGNYIAAVVVNELQADGSALTPWVAVGAAWRRRGVGLAVMRRTLRILAEAGVSTARLSTVAENPNNSVRLYEMAGYRVTAWQPRYRKPVEACRQLDRALPAPLRE</sequence>
<dbReference type="EMBL" id="JADOTY010000001">
    <property type="protein sequence ID" value="MBG6105457.1"/>
    <property type="molecule type" value="Genomic_DNA"/>
</dbReference>
<gene>
    <name evidence="2" type="ORF">IW249_005871</name>
</gene>
<comment type="caution">
    <text evidence="2">The sequence shown here is derived from an EMBL/GenBank/DDBJ whole genome shotgun (WGS) entry which is preliminary data.</text>
</comment>
<dbReference type="SUPFAM" id="SSF55729">
    <property type="entry name" value="Acyl-CoA N-acyltransferases (Nat)"/>
    <property type="match status" value="2"/>
</dbReference>
<dbReference type="PANTHER" id="PTHR43072">
    <property type="entry name" value="N-ACETYLTRANSFERASE"/>
    <property type="match status" value="1"/>
</dbReference>